<reference evidence="1" key="1">
    <citation type="submission" date="2019-08" db="EMBL/GenBank/DDBJ databases">
        <authorList>
            <person name="Kucharzyk K."/>
            <person name="Murdoch R.W."/>
            <person name="Higgins S."/>
            <person name="Loffler F."/>
        </authorList>
    </citation>
    <scope>NUCLEOTIDE SEQUENCE</scope>
</reference>
<dbReference type="SUPFAM" id="SSF53271">
    <property type="entry name" value="PRTase-like"/>
    <property type="match status" value="1"/>
</dbReference>
<gene>
    <name evidence="1" type="primary">pyrR_24</name>
    <name evidence="1" type="ORF">SDC9_176107</name>
</gene>
<comment type="caution">
    <text evidence="1">The sequence shown here is derived from an EMBL/GenBank/DDBJ whole genome shotgun (WGS) entry which is preliminary data.</text>
</comment>
<dbReference type="AlphaFoldDB" id="A0A645GXB0"/>
<dbReference type="Gene3D" id="3.40.50.2020">
    <property type="match status" value="1"/>
</dbReference>
<dbReference type="PANTHER" id="PTHR11608">
    <property type="entry name" value="BIFUNCTIONAL PROTEIN PYRR"/>
    <property type="match status" value="1"/>
</dbReference>
<protein>
    <submittedName>
        <fullName evidence="1">Bifunctional protein PyrR</fullName>
    </submittedName>
</protein>
<accession>A0A645GXB0</accession>
<dbReference type="PANTHER" id="PTHR11608:SF0">
    <property type="entry name" value="BIFUNCTIONAL PROTEIN PYRR"/>
    <property type="match status" value="1"/>
</dbReference>
<evidence type="ECO:0000313" key="1">
    <source>
        <dbReference type="EMBL" id="MPN28664.1"/>
    </source>
</evidence>
<name>A0A645GXB0_9ZZZZ</name>
<dbReference type="EMBL" id="VSSQ01079031">
    <property type="protein sequence ID" value="MPN28664.1"/>
    <property type="molecule type" value="Genomic_DNA"/>
</dbReference>
<dbReference type="InterPro" id="IPR029057">
    <property type="entry name" value="PRTase-like"/>
</dbReference>
<dbReference type="InterPro" id="IPR050137">
    <property type="entry name" value="PyrR_bifunctional"/>
</dbReference>
<organism evidence="1">
    <name type="scientific">bioreactor metagenome</name>
    <dbReference type="NCBI Taxonomy" id="1076179"/>
    <lineage>
        <taxon>unclassified sequences</taxon>
        <taxon>metagenomes</taxon>
        <taxon>ecological metagenomes</taxon>
    </lineage>
</organism>
<sequence>MIQLAVLVDRGHRELPIRADYVGKNIPTSRKEVISVKLEEFDGEDLVNIFENH</sequence>
<proteinExistence type="predicted"/>